<name>A0A832ZWL0_CALS0</name>
<evidence type="ECO:0000313" key="1">
    <source>
        <dbReference type="EMBL" id="HIQ29796.1"/>
    </source>
</evidence>
<sequence length="108" mass="12110">MTHEFGAAGAEFCPLSDQVVEYPRHVIESHYRVAGLVKHLKKVLRGLPINVQIKMIEAASAVGMWKCLRHRIRSQSAILVNGRKICEGDYSLDEAAESIRREALRILG</sequence>
<reference evidence="1" key="1">
    <citation type="journal article" date="2020" name="ISME J.">
        <title>Gammaproteobacteria mediating utilization of methyl-, sulfur- and petroleum organic compounds in deep ocean hydrothermal plumes.</title>
        <authorList>
            <person name="Zhou Z."/>
            <person name="Liu Y."/>
            <person name="Pan J."/>
            <person name="Cron B.R."/>
            <person name="Toner B.M."/>
            <person name="Anantharaman K."/>
            <person name="Breier J.A."/>
            <person name="Dick G.J."/>
            <person name="Li M."/>
        </authorList>
    </citation>
    <scope>NUCLEOTIDE SEQUENCE</scope>
    <source>
        <strain evidence="1">SZUA-1515</strain>
    </source>
</reference>
<gene>
    <name evidence="1" type="ORF">EYH45_04445</name>
</gene>
<organism evidence="1 2">
    <name type="scientific">Caldiarchaeum subterraneum</name>
    <dbReference type="NCBI Taxonomy" id="311458"/>
    <lineage>
        <taxon>Archaea</taxon>
        <taxon>Nitrososphaerota</taxon>
        <taxon>Candidatus Caldarchaeales</taxon>
        <taxon>Candidatus Caldarchaeaceae</taxon>
        <taxon>Candidatus Caldarchaeum</taxon>
    </lineage>
</organism>
<protein>
    <submittedName>
        <fullName evidence="1">Uncharacterized protein</fullName>
    </submittedName>
</protein>
<dbReference type="AlphaFoldDB" id="A0A832ZWL0"/>
<dbReference type="EMBL" id="DQVM01000085">
    <property type="protein sequence ID" value="HIQ29796.1"/>
    <property type="molecule type" value="Genomic_DNA"/>
</dbReference>
<proteinExistence type="predicted"/>
<evidence type="ECO:0000313" key="2">
    <source>
        <dbReference type="Proteomes" id="UP000608579"/>
    </source>
</evidence>
<accession>A0A832ZWL0</accession>
<dbReference type="Proteomes" id="UP000608579">
    <property type="component" value="Unassembled WGS sequence"/>
</dbReference>
<comment type="caution">
    <text evidence="1">The sequence shown here is derived from an EMBL/GenBank/DDBJ whole genome shotgun (WGS) entry which is preliminary data.</text>
</comment>